<dbReference type="Pfam" id="PF07969">
    <property type="entry name" value="Amidohydro_3"/>
    <property type="match status" value="1"/>
</dbReference>
<sequence>MDNSLLIRNATLSDGRVVDIRCSAGRIDEIGASLGRRLDEDDIDVGTGRVLPGLHDHHIHLRSLAATAHSIRLGPPTVPDAAALRRVLAGAAQAAPSGTWLRAFGYHESVAGPLTRDELDELVPNHPIRVQHRSGALWMLNSPACRAAGVDECTSPGVERDATGRAVGRLWRMDSWLGDAVPSTPPDLGEVCRRAAVRGVTGFTDATPDLTQAAIEDLAGVVESGQIRQRVHCMARPTITAPTVPAATGRFTLGPTKILLDDDRLPDLDEFVGIIREAHRVGRPVAVHCVTRVQLILTMAALDTAGVIDGDRVEHGAIIPPECFDWLREHRITVITQPNFPLERADQYAAEVPPTETPDLWRLGTLRDAGVAVAAGTDAPFGDPDPWKAIHAAAVDHSGRDPREKVGVDVALGMFAGTGDDPLTTRRIEPGAVADLAVVRGEIDSVRNDPDSVEVAATVVGGVPIHLG</sequence>
<comment type="caution">
    <text evidence="2">The sequence shown here is derived from an EMBL/GenBank/DDBJ whole genome shotgun (WGS) entry which is preliminary data.</text>
</comment>
<dbReference type="PANTHER" id="PTHR22642">
    <property type="entry name" value="IMIDAZOLONEPROPIONASE"/>
    <property type="match status" value="1"/>
</dbReference>
<keyword evidence="3" id="KW-1185">Reference proteome</keyword>
<dbReference type="SUPFAM" id="SSF51556">
    <property type="entry name" value="Metallo-dependent hydrolases"/>
    <property type="match status" value="1"/>
</dbReference>
<dbReference type="SUPFAM" id="SSF51338">
    <property type="entry name" value="Composite domain of metallo-dependent hydrolases"/>
    <property type="match status" value="1"/>
</dbReference>
<dbReference type="Gene3D" id="2.30.40.10">
    <property type="entry name" value="Urease, subunit C, domain 1"/>
    <property type="match status" value="1"/>
</dbReference>
<dbReference type="Proteomes" id="UP001347146">
    <property type="component" value="Unassembled WGS sequence"/>
</dbReference>
<dbReference type="InterPro" id="IPR032466">
    <property type="entry name" value="Metal_Hydrolase"/>
</dbReference>
<dbReference type="InterPro" id="IPR011059">
    <property type="entry name" value="Metal-dep_hydrolase_composite"/>
</dbReference>
<dbReference type="EMBL" id="JAZDUF010000008">
    <property type="protein sequence ID" value="MEE3853082.1"/>
    <property type="molecule type" value="Genomic_DNA"/>
</dbReference>
<feature type="domain" description="Amidohydrolase 3" evidence="1">
    <location>
        <begin position="44"/>
        <end position="465"/>
    </location>
</feature>
<dbReference type="RefSeq" id="WP_330435897.1">
    <property type="nucleotide sequence ID" value="NZ_JAZDUF010000008.1"/>
</dbReference>
<dbReference type="PANTHER" id="PTHR22642:SF2">
    <property type="entry name" value="PROTEIN LONG AFTER FAR-RED 3"/>
    <property type="match status" value="1"/>
</dbReference>
<name>A0ABU7MJ03_9ACTN</name>
<evidence type="ECO:0000313" key="2">
    <source>
        <dbReference type="EMBL" id="MEE3853082.1"/>
    </source>
</evidence>
<protein>
    <submittedName>
        <fullName evidence="2">Amidohydrolase family protein</fullName>
    </submittedName>
</protein>
<evidence type="ECO:0000259" key="1">
    <source>
        <dbReference type="Pfam" id="PF07969"/>
    </source>
</evidence>
<proteinExistence type="predicted"/>
<organism evidence="2 3">
    <name type="scientific">Gordonia sesuvii</name>
    <dbReference type="NCBI Taxonomy" id="3116777"/>
    <lineage>
        <taxon>Bacteria</taxon>
        <taxon>Bacillati</taxon>
        <taxon>Actinomycetota</taxon>
        <taxon>Actinomycetes</taxon>
        <taxon>Mycobacteriales</taxon>
        <taxon>Gordoniaceae</taxon>
        <taxon>Gordonia</taxon>
    </lineage>
</organism>
<gene>
    <name evidence="2" type="ORF">VZC37_22285</name>
</gene>
<reference evidence="2 3" key="1">
    <citation type="submission" date="2024-01" db="EMBL/GenBank/DDBJ databases">
        <title>Draft genome sequence of Gordonia sp. LSe1-13.</title>
        <authorList>
            <person name="Suphannarot A."/>
            <person name="Mingma R."/>
        </authorList>
    </citation>
    <scope>NUCLEOTIDE SEQUENCE [LARGE SCALE GENOMIC DNA]</scope>
    <source>
        <strain evidence="2 3">LSe1-13</strain>
    </source>
</reference>
<dbReference type="Gene3D" id="3.20.20.140">
    <property type="entry name" value="Metal-dependent hydrolases"/>
    <property type="match status" value="2"/>
</dbReference>
<accession>A0ABU7MJ03</accession>
<evidence type="ECO:0000313" key="3">
    <source>
        <dbReference type="Proteomes" id="UP001347146"/>
    </source>
</evidence>
<dbReference type="Gene3D" id="3.10.310.70">
    <property type="match status" value="1"/>
</dbReference>
<dbReference type="InterPro" id="IPR013108">
    <property type="entry name" value="Amidohydro_3"/>
</dbReference>